<accession>A0A120FQZ0</accession>
<dbReference type="AlphaFoldDB" id="A0A120FQZ0"/>
<sequence length="165" mass="18548">MQINAASADPQQFHAPSRKSTMDEQFQALPIGHQDAIAAYPLVFMHDASITAEQWLQFVRRRCRSRSPRTGLIAIRDRRGVIHALFSYRIDSDLRVRKRLNISDLIVAHLPGSQIDDAVATVVADVSAQFGCQIVTIERPFVRPHAPRAGCPTADALQRRNRRVN</sequence>
<keyword evidence="2" id="KW-1185">Reference proteome</keyword>
<reference evidence="1 2" key="1">
    <citation type="submission" date="2015-11" db="EMBL/GenBank/DDBJ databases">
        <title>Draft Genome Sequence of the Strain BR 10303 (Bradyrhizobium sp.) isolated from nodules of Centrolobium paraense.</title>
        <authorList>
            <person name="Zelli J.E."/>
            <person name="Simoes-Araujo J.L."/>
            <person name="Barauna A.C."/>
            <person name="Silva K."/>
        </authorList>
    </citation>
    <scope>NUCLEOTIDE SEQUENCE [LARGE SCALE GENOMIC DNA]</scope>
    <source>
        <strain evidence="1 2">BR 10303</strain>
    </source>
</reference>
<gene>
    <name evidence="1" type="ORF">AS156_32065</name>
</gene>
<dbReference type="EMBL" id="LNCU01000032">
    <property type="protein sequence ID" value="KWV59302.1"/>
    <property type="molecule type" value="Genomic_DNA"/>
</dbReference>
<comment type="caution">
    <text evidence="1">The sequence shown here is derived from an EMBL/GenBank/DDBJ whole genome shotgun (WGS) entry which is preliminary data.</text>
</comment>
<evidence type="ECO:0000313" key="2">
    <source>
        <dbReference type="Proteomes" id="UP000057737"/>
    </source>
</evidence>
<proteinExistence type="predicted"/>
<organism evidence="1 2">
    <name type="scientific">Bradyrhizobium macuxiense</name>
    <dbReference type="NCBI Taxonomy" id="1755647"/>
    <lineage>
        <taxon>Bacteria</taxon>
        <taxon>Pseudomonadati</taxon>
        <taxon>Pseudomonadota</taxon>
        <taxon>Alphaproteobacteria</taxon>
        <taxon>Hyphomicrobiales</taxon>
        <taxon>Nitrobacteraceae</taxon>
        <taxon>Bradyrhizobium</taxon>
    </lineage>
</organism>
<name>A0A120FQZ0_9BRAD</name>
<evidence type="ECO:0000313" key="1">
    <source>
        <dbReference type="EMBL" id="KWV59302.1"/>
    </source>
</evidence>
<dbReference type="Proteomes" id="UP000057737">
    <property type="component" value="Unassembled WGS sequence"/>
</dbReference>
<protein>
    <submittedName>
        <fullName evidence="1">Uncharacterized protein</fullName>
    </submittedName>
</protein>